<dbReference type="OrthoDB" id="2544694at2759"/>
<dbReference type="PRINTS" id="PR00171">
    <property type="entry name" value="SUGRTRNSPORT"/>
</dbReference>
<reference evidence="9" key="1">
    <citation type="submission" date="2022-11" db="EMBL/GenBank/DDBJ databases">
        <authorList>
            <person name="Petersen C."/>
        </authorList>
    </citation>
    <scope>NUCLEOTIDE SEQUENCE</scope>
    <source>
        <strain evidence="9">IBT 23319</strain>
    </source>
</reference>
<keyword evidence="5 7" id="KW-1133">Transmembrane helix</keyword>
<protein>
    <recommendedName>
        <fullName evidence="8">Major facilitator superfamily (MFS) profile domain-containing protein</fullName>
    </recommendedName>
</protein>
<dbReference type="GO" id="GO:0005351">
    <property type="term" value="F:carbohydrate:proton symporter activity"/>
    <property type="evidence" value="ECO:0007669"/>
    <property type="project" value="TreeGrafter"/>
</dbReference>
<proteinExistence type="inferred from homology"/>
<keyword evidence="3" id="KW-0813">Transport</keyword>
<dbReference type="InterPro" id="IPR050360">
    <property type="entry name" value="MFS_Sugar_Transporters"/>
</dbReference>
<dbReference type="InterPro" id="IPR003663">
    <property type="entry name" value="Sugar/inositol_transpt"/>
</dbReference>
<dbReference type="GO" id="GO:0016020">
    <property type="term" value="C:membrane"/>
    <property type="evidence" value="ECO:0007669"/>
    <property type="project" value="UniProtKB-SubCell"/>
</dbReference>
<dbReference type="GeneID" id="81378939"/>
<dbReference type="PROSITE" id="PS50850">
    <property type="entry name" value="MFS"/>
    <property type="match status" value="1"/>
</dbReference>
<organism evidence="9 10">
    <name type="scientific">Penicillium citrinum</name>
    <dbReference type="NCBI Taxonomy" id="5077"/>
    <lineage>
        <taxon>Eukaryota</taxon>
        <taxon>Fungi</taxon>
        <taxon>Dikarya</taxon>
        <taxon>Ascomycota</taxon>
        <taxon>Pezizomycotina</taxon>
        <taxon>Eurotiomycetes</taxon>
        <taxon>Eurotiomycetidae</taxon>
        <taxon>Eurotiales</taxon>
        <taxon>Aspergillaceae</taxon>
        <taxon>Penicillium</taxon>
    </lineage>
</organism>
<comment type="subcellular location">
    <subcellularLocation>
        <location evidence="1">Membrane</location>
        <topology evidence="1">Multi-pass membrane protein</topology>
    </subcellularLocation>
</comment>
<gene>
    <name evidence="9" type="ORF">N7469_000852</name>
</gene>
<dbReference type="RefSeq" id="XP_056505529.1">
    <property type="nucleotide sequence ID" value="XM_056639772.1"/>
</dbReference>
<comment type="similarity">
    <text evidence="2">Belongs to the major facilitator superfamily. Sugar transporter (TC 2.A.1.1) family.</text>
</comment>
<evidence type="ECO:0000256" key="6">
    <source>
        <dbReference type="ARBA" id="ARBA00023136"/>
    </source>
</evidence>
<sequence>MADSVADHIEEISDATQEVSFNKTEKSKSYADTTPDNEISHAIYPETWRFENWIPGGYSQSRMLKCKNPSTMCKTINLFAGIAICFYGYDQGVMSMVNLNPDYQKLMGIYPLAGKSISLMQGSSRNTAAEGGIVAVYYGGTIIGSLMAGCLADRCGRIKSIVFGCLWAALGAVLQTSAYNITWMCFGRVIGESMGLGWTLAFENNVTIESSWYWGRCDRLCHSSLVSGGQQSFCSRSISGPRIRYGKTFVNNITLSTLAFLSVLNALQNIGGLALAYWIEYFASLNSNEAMAWRTPLALQLVFIFVIGVGINFFPESPRWLMKMGRCQQARDILQTIRTGDIEPEAEEIMQTVQHELKVSSANQYLSMIFPHDAYTRSLRWRVVLAVWLQIMQELVGIGVVTVYAVDLFSTAGFDDNLSKLLAGFNNISYMFSVFFAVITLDRYGRRRKYIDDLFMISLLTLAETMVWGATVMGLTLLVAGILDMYAQEGGLNQRKFGAGVAAMTFFYTATFGATWLTTPWLYPTEIFPLTVRAKGGAWSVVGWSIGNGVVTMITPFLFQAIGYGTLLLLAGLNFFVIPFIVLFYPETAGRRLEQMDVFFENAGSYNVFVGSKNIKKKGNDDWRWTKKVSTKDSPVG</sequence>
<evidence type="ECO:0000256" key="7">
    <source>
        <dbReference type="SAM" id="Phobius"/>
    </source>
</evidence>
<feature type="transmembrane region" description="Helical" evidence="7">
    <location>
        <begin position="291"/>
        <end position="314"/>
    </location>
</feature>
<dbReference type="InterPro" id="IPR036259">
    <property type="entry name" value="MFS_trans_sf"/>
</dbReference>
<evidence type="ECO:0000256" key="3">
    <source>
        <dbReference type="ARBA" id="ARBA00022448"/>
    </source>
</evidence>
<evidence type="ECO:0000256" key="1">
    <source>
        <dbReference type="ARBA" id="ARBA00004141"/>
    </source>
</evidence>
<dbReference type="Proteomes" id="UP001147733">
    <property type="component" value="Unassembled WGS sequence"/>
</dbReference>
<feature type="transmembrane region" description="Helical" evidence="7">
    <location>
        <begin position="538"/>
        <end position="559"/>
    </location>
</feature>
<feature type="transmembrane region" description="Helical" evidence="7">
    <location>
        <begin position="253"/>
        <end position="279"/>
    </location>
</feature>
<feature type="transmembrane region" description="Helical" evidence="7">
    <location>
        <begin position="132"/>
        <end position="152"/>
    </location>
</feature>
<feature type="transmembrane region" description="Helical" evidence="7">
    <location>
        <begin position="383"/>
        <end position="406"/>
    </location>
</feature>
<dbReference type="InterPro" id="IPR020846">
    <property type="entry name" value="MFS_dom"/>
</dbReference>
<feature type="transmembrane region" description="Helical" evidence="7">
    <location>
        <begin position="421"/>
        <end position="442"/>
    </location>
</feature>
<name>A0A9W9PDF5_PENCI</name>
<evidence type="ECO:0000313" key="9">
    <source>
        <dbReference type="EMBL" id="KAJ5242525.1"/>
    </source>
</evidence>
<dbReference type="PANTHER" id="PTHR48022">
    <property type="entry name" value="PLASTIDIC GLUCOSE TRANSPORTER 4"/>
    <property type="match status" value="1"/>
</dbReference>
<feature type="transmembrane region" description="Helical" evidence="7">
    <location>
        <begin position="565"/>
        <end position="586"/>
    </location>
</feature>
<evidence type="ECO:0000256" key="2">
    <source>
        <dbReference type="ARBA" id="ARBA00010992"/>
    </source>
</evidence>
<feature type="transmembrane region" description="Helical" evidence="7">
    <location>
        <begin position="454"/>
        <end position="477"/>
    </location>
</feature>
<dbReference type="Pfam" id="PF00083">
    <property type="entry name" value="Sugar_tr"/>
    <property type="match status" value="2"/>
</dbReference>
<keyword evidence="6 7" id="KW-0472">Membrane</keyword>
<dbReference type="InterPro" id="IPR005828">
    <property type="entry name" value="MFS_sugar_transport-like"/>
</dbReference>
<keyword evidence="4 7" id="KW-0812">Transmembrane</keyword>
<evidence type="ECO:0000313" key="10">
    <source>
        <dbReference type="Proteomes" id="UP001147733"/>
    </source>
</evidence>
<evidence type="ECO:0000256" key="4">
    <source>
        <dbReference type="ARBA" id="ARBA00022692"/>
    </source>
</evidence>
<keyword evidence="10" id="KW-1185">Reference proteome</keyword>
<dbReference type="EMBL" id="JAPQKT010000001">
    <property type="protein sequence ID" value="KAJ5242525.1"/>
    <property type="molecule type" value="Genomic_DNA"/>
</dbReference>
<dbReference type="AlphaFoldDB" id="A0A9W9PDF5"/>
<dbReference type="SUPFAM" id="SSF103473">
    <property type="entry name" value="MFS general substrate transporter"/>
    <property type="match status" value="2"/>
</dbReference>
<dbReference type="PANTHER" id="PTHR48022:SF78">
    <property type="entry name" value="MONOSACCHARIDE TRANSPORTER, PUTATIVE (AFU_ORTHOLOGUE AFUA_2G02110)-RELATED"/>
    <property type="match status" value="1"/>
</dbReference>
<dbReference type="Gene3D" id="1.20.1250.20">
    <property type="entry name" value="MFS general substrate transporter like domains"/>
    <property type="match status" value="2"/>
</dbReference>
<reference evidence="9" key="2">
    <citation type="journal article" date="2023" name="IMA Fungus">
        <title>Comparative genomic study of the Penicillium genus elucidates a diverse pangenome and 15 lateral gene transfer events.</title>
        <authorList>
            <person name="Petersen C."/>
            <person name="Sorensen T."/>
            <person name="Nielsen M.R."/>
            <person name="Sondergaard T.E."/>
            <person name="Sorensen J.L."/>
            <person name="Fitzpatrick D.A."/>
            <person name="Frisvad J.C."/>
            <person name="Nielsen K.L."/>
        </authorList>
    </citation>
    <scope>NUCLEOTIDE SEQUENCE</scope>
    <source>
        <strain evidence="9">IBT 23319</strain>
    </source>
</reference>
<feature type="transmembrane region" description="Helical" evidence="7">
    <location>
        <begin position="497"/>
        <end position="517"/>
    </location>
</feature>
<evidence type="ECO:0000259" key="8">
    <source>
        <dbReference type="PROSITE" id="PS50850"/>
    </source>
</evidence>
<comment type="caution">
    <text evidence="9">The sequence shown here is derived from an EMBL/GenBank/DDBJ whole genome shotgun (WGS) entry which is preliminary data.</text>
</comment>
<evidence type="ECO:0000256" key="5">
    <source>
        <dbReference type="ARBA" id="ARBA00022989"/>
    </source>
</evidence>
<feature type="domain" description="Major facilitator superfamily (MFS) profile" evidence="8">
    <location>
        <begin position="76"/>
        <end position="589"/>
    </location>
</feature>
<feature type="transmembrane region" description="Helical" evidence="7">
    <location>
        <begin position="71"/>
        <end position="89"/>
    </location>
</feature>
<accession>A0A9W9PDF5</accession>